<protein>
    <submittedName>
        <fullName evidence="2">Uncharacterized protein</fullName>
    </submittedName>
</protein>
<evidence type="ECO:0000313" key="3">
    <source>
        <dbReference type="Proteomes" id="UP000015106"/>
    </source>
</evidence>
<dbReference type="AlphaFoldDB" id="A0A8R7Q0T6"/>
<evidence type="ECO:0000256" key="1">
    <source>
        <dbReference type="SAM" id="MobiDB-lite"/>
    </source>
</evidence>
<proteinExistence type="predicted"/>
<dbReference type="EnsemblPlants" id="TuG1812G0400001039.01.T01">
    <property type="protein sequence ID" value="TuG1812G0400001039.01.T01.cds266284"/>
    <property type="gene ID" value="TuG1812G0400001039.01"/>
</dbReference>
<keyword evidence="3" id="KW-1185">Reference proteome</keyword>
<name>A0A8R7Q0T6_TRIUA</name>
<dbReference type="Proteomes" id="UP000015106">
    <property type="component" value="Chromosome 4"/>
</dbReference>
<feature type="compositionally biased region" description="Basic and acidic residues" evidence="1">
    <location>
        <begin position="91"/>
        <end position="106"/>
    </location>
</feature>
<evidence type="ECO:0000313" key="2">
    <source>
        <dbReference type="EnsemblPlants" id="TuG1812G0400001039.01.T01.cds266284"/>
    </source>
</evidence>
<reference evidence="2" key="3">
    <citation type="submission" date="2022-06" db="UniProtKB">
        <authorList>
            <consortium name="EnsemblPlants"/>
        </authorList>
    </citation>
    <scope>IDENTIFICATION</scope>
</reference>
<dbReference type="Gramene" id="TuG1812G0400001039.01.T01">
    <property type="protein sequence ID" value="TuG1812G0400001039.01.T01.cds266284"/>
    <property type="gene ID" value="TuG1812G0400001039.01"/>
</dbReference>
<feature type="region of interest" description="Disordered" evidence="1">
    <location>
        <begin position="36"/>
        <end position="114"/>
    </location>
</feature>
<organism evidence="2 3">
    <name type="scientific">Triticum urartu</name>
    <name type="common">Red wild einkorn</name>
    <name type="synonym">Crithodium urartu</name>
    <dbReference type="NCBI Taxonomy" id="4572"/>
    <lineage>
        <taxon>Eukaryota</taxon>
        <taxon>Viridiplantae</taxon>
        <taxon>Streptophyta</taxon>
        <taxon>Embryophyta</taxon>
        <taxon>Tracheophyta</taxon>
        <taxon>Spermatophyta</taxon>
        <taxon>Magnoliopsida</taxon>
        <taxon>Liliopsida</taxon>
        <taxon>Poales</taxon>
        <taxon>Poaceae</taxon>
        <taxon>BOP clade</taxon>
        <taxon>Pooideae</taxon>
        <taxon>Triticodae</taxon>
        <taxon>Triticeae</taxon>
        <taxon>Triticinae</taxon>
        <taxon>Triticum</taxon>
    </lineage>
</organism>
<reference evidence="3" key="1">
    <citation type="journal article" date="2013" name="Nature">
        <title>Draft genome of the wheat A-genome progenitor Triticum urartu.</title>
        <authorList>
            <person name="Ling H.Q."/>
            <person name="Zhao S."/>
            <person name="Liu D."/>
            <person name="Wang J."/>
            <person name="Sun H."/>
            <person name="Zhang C."/>
            <person name="Fan H."/>
            <person name="Li D."/>
            <person name="Dong L."/>
            <person name="Tao Y."/>
            <person name="Gao C."/>
            <person name="Wu H."/>
            <person name="Li Y."/>
            <person name="Cui Y."/>
            <person name="Guo X."/>
            <person name="Zheng S."/>
            <person name="Wang B."/>
            <person name="Yu K."/>
            <person name="Liang Q."/>
            <person name="Yang W."/>
            <person name="Lou X."/>
            <person name="Chen J."/>
            <person name="Feng M."/>
            <person name="Jian J."/>
            <person name="Zhang X."/>
            <person name="Luo G."/>
            <person name="Jiang Y."/>
            <person name="Liu J."/>
            <person name="Wang Z."/>
            <person name="Sha Y."/>
            <person name="Zhang B."/>
            <person name="Wu H."/>
            <person name="Tang D."/>
            <person name="Shen Q."/>
            <person name="Xue P."/>
            <person name="Zou S."/>
            <person name="Wang X."/>
            <person name="Liu X."/>
            <person name="Wang F."/>
            <person name="Yang Y."/>
            <person name="An X."/>
            <person name="Dong Z."/>
            <person name="Zhang K."/>
            <person name="Zhang X."/>
            <person name="Luo M.C."/>
            <person name="Dvorak J."/>
            <person name="Tong Y."/>
            <person name="Wang J."/>
            <person name="Yang H."/>
            <person name="Li Z."/>
            <person name="Wang D."/>
            <person name="Zhang A."/>
            <person name="Wang J."/>
        </authorList>
    </citation>
    <scope>NUCLEOTIDE SEQUENCE</scope>
    <source>
        <strain evidence="3">cv. G1812</strain>
    </source>
</reference>
<accession>A0A8R7Q0T6</accession>
<reference evidence="2" key="2">
    <citation type="submission" date="2018-03" db="EMBL/GenBank/DDBJ databases">
        <title>The Triticum urartu genome reveals the dynamic nature of wheat genome evolution.</title>
        <authorList>
            <person name="Ling H."/>
            <person name="Ma B."/>
            <person name="Shi X."/>
            <person name="Liu H."/>
            <person name="Dong L."/>
            <person name="Sun H."/>
            <person name="Cao Y."/>
            <person name="Gao Q."/>
            <person name="Zheng S."/>
            <person name="Li Y."/>
            <person name="Yu Y."/>
            <person name="Du H."/>
            <person name="Qi M."/>
            <person name="Li Y."/>
            <person name="Yu H."/>
            <person name="Cui Y."/>
            <person name="Wang N."/>
            <person name="Chen C."/>
            <person name="Wu H."/>
            <person name="Zhao Y."/>
            <person name="Zhang J."/>
            <person name="Li Y."/>
            <person name="Zhou W."/>
            <person name="Zhang B."/>
            <person name="Hu W."/>
            <person name="Eijk M."/>
            <person name="Tang J."/>
            <person name="Witsenboer H."/>
            <person name="Zhao S."/>
            <person name="Li Z."/>
            <person name="Zhang A."/>
            <person name="Wang D."/>
            <person name="Liang C."/>
        </authorList>
    </citation>
    <scope>NUCLEOTIDE SEQUENCE [LARGE SCALE GENOMIC DNA]</scope>
    <source>
        <strain evidence="2">cv. G1812</strain>
    </source>
</reference>
<sequence length="191" mass="21003">KRKKTYVHALCLHLQVHVDLEHGVVGGGVVGIRPKQAVSSSPAEGAGAADDRQLPDGVEDGVPGEHGDGAAVVLPRREQQVGAEQQRGVRLRREEVEPLRPPDDRRRRTGPLGESIVDGVHVAEAVAGVVRQRRQAPDDAHRRGRSRRLRRHDVVHVEAEVRRGWSHRGDERQRGQCHQLHAVVDGHGAQV</sequence>